<gene>
    <name evidence="13" type="ORF">CBF35_10635</name>
</gene>
<evidence type="ECO:0000256" key="8">
    <source>
        <dbReference type="ARBA" id="ARBA00023136"/>
    </source>
</evidence>
<name>A0A429ZKH0_9ENTE</name>
<dbReference type="Pfam" id="PF00905">
    <property type="entry name" value="Transpeptidase"/>
    <property type="match status" value="1"/>
</dbReference>
<feature type="domain" description="Penicillin-binding protein transpeptidase" evidence="11">
    <location>
        <begin position="363"/>
        <end position="700"/>
    </location>
</feature>
<evidence type="ECO:0000259" key="11">
    <source>
        <dbReference type="Pfam" id="PF00905"/>
    </source>
</evidence>
<dbReference type="InterPro" id="IPR012338">
    <property type="entry name" value="Beta-lactam/transpept-like"/>
</dbReference>
<evidence type="ECO:0008006" key="15">
    <source>
        <dbReference type="Google" id="ProtNLM"/>
    </source>
</evidence>
<dbReference type="PANTHER" id="PTHR30627">
    <property type="entry name" value="PEPTIDOGLYCAN D,D-TRANSPEPTIDASE"/>
    <property type="match status" value="1"/>
</dbReference>
<dbReference type="SUPFAM" id="SSF56601">
    <property type="entry name" value="beta-lactamase/transpeptidase-like"/>
    <property type="match status" value="1"/>
</dbReference>
<evidence type="ECO:0000256" key="6">
    <source>
        <dbReference type="ARBA" id="ARBA00022984"/>
    </source>
</evidence>
<dbReference type="Gene3D" id="1.10.10.1230">
    <property type="entry name" value="Penicillin-binding protein, N-terminal non-catalytic domain, head sub-domain"/>
    <property type="match status" value="1"/>
</dbReference>
<dbReference type="AlphaFoldDB" id="A0A429ZKH0"/>
<keyword evidence="3" id="KW-1003">Cell membrane</keyword>
<protein>
    <recommendedName>
        <fullName evidence="15">Cell division protein FtsI</fullName>
    </recommendedName>
</protein>
<dbReference type="RefSeq" id="WP_126780953.1">
    <property type="nucleotide sequence ID" value="NZ_JBQDMR010000006.1"/>
</dbReference>
<evidence type="ECO:0000256" key="9">
    <source>
        <dbReference type="ARBA" id="ARBA00023316"/>
    </source>
</evidence>
<evidence type="ECO:0000256" key="5">
    <source>
        <dbReference type="ARBA" id="ARBA00022960"/>
    </source>
</evidence>
<dbReference type="OrthoDB" id="9770103at2"/>
<organism evidence="13 14">
    <name type="scientific">Vagococcus salmoninarum</name>
    <dbReference type="NCBI Taxonomy" id="2739"/>
    <lineage>
        <taxon>Bacteria</taxon>
        <taxon>Bacillati</taxon>
        <taxon>Bacillota</taxon>
        <taxon>Bacilli</taxon>
        <taxon>Lactobacillales</taxon>
        <taxon>Enterococcaceae</taxon>
        <taxon>Vagococcus</taxon>
    </lineage>
</organism>
<dbReference type="GO" id="GO:0005886">
    <property type="term" value="C:plasma membrane"/>
    <property type="evidence" value="ECO:0007669"/>
    <property type="project" value="UniProtKB-SubCell"/>
</dbReference>
<proteinExistence type="inferred from homology"/>
<dbReference type="Proteomes" id="UP000287239">
    <property type="component" value="Unassembled WGS sequence"/>
</dbReference>
<dbReference type="Gene3D" id="3.90.1310.10">
    <property type="entry name" value="Penicillin-binding protein 2a (Domain 2)"/>
    <property type="match status" value="1"/>
</dbReference>
<evidence type="ECO:0000256" key="7">
    <source>
        <dbReference type="ARBA" id="ARBA00022989"/>
    </source>
</evidence>
<dbReference type="InterPro" id="IPR036138">
    <property type="entry name" value="PBP_dimer_sf"/>
</dbReference>
<evidence type="ECO:0000256" key="1">
    <source>
        <dbReference type="ARBA" id="ARBA00004162"/>
    </source>
</evidence>
<comment type="similarity">
    <text evidence="2">Belongs to the transpeptidase family.</text>
</comment>
<feature type="transmembrane region" description="Helical" evidence="10">
    <location>
        <begin position="36"/>
        <end position="57"/>
    </location>
</feature>
<comment type="caution">
    <text evidence="13">The sequence shown here is derived from an EMBL/GenBank/DDBJ whole genome shotgun (WGS) entry which is preliminary data.</text>
</comment>
<dbReference type="SUPFAM" id="SSF56519">
    <property type="entry name" value="Penicillin binding protein dimerisation domain"/>
    <property type="match status" value="1"/>
</dbReference>
<sequence>MKEKPKNKFIEKLKSEQKAEVKGATKKSHIPFRLNFLFFVVFGLFVALLVQLAYLQIAHGSFFEAKIEWSQKTVVQGNAPRGMIYDAKGEVLVGNEANQAIIYTKRETMQTPEMRTVSEKIVNLIAIEADKLSERDKKDYWLADAANLKAAQGRLKDKEKATSLSNAEVYSNTVDKVTEEEIAFDQETLKAATVFKRINGAYAMTPVFIKNKNVTKEEVAIIGENITEIPGISTGMDWDREYPREDFMRSILGTVSSEKTGLPEEESAAYLAKGYARNDRVGLSYLEKQYESVLKGTKSQSEVIINKETNEIESNKEVYEGEKGKNLVLTIDMEFQKKVTEILEKNYQIIEGKGKTAYSEGIYAVVNHPKTGEINAMVGLARDEDTGELKDDTLGTINNVFTPGSVIKGATIMSGYENGIISGNDSLVDEVIQLKGDNPKKSVFTSGPQSLTAIDALRRSSNVYMMKIVMGMMGETYTPNMTLGDHSNVFQTLRNSYESFGLGTATGIDLPGESNGLVPKIHYTDDGNLIEGRMGNLLDLSYGNFDAYTTMQVAQYISTIANDGIKVAPHVVKGVYGNSADGGLGELEQNITPKIMSSVGTQDQLEIIQEGMYQVINHYGGTAQFYEMPSTKYVAAGKTGTAEVPKNNPNDPENPINLVNSTMVAYAPYDDPKVAVTVILPHLKDEEDNLNTKITAEILNAYYDFYEKD</sequence>
<evidence type="ECO:0000256" key="2">
    <source>
        <dbReference type="ARBA" id="ARBA00007171"/>
    </source>
</evidence>
<feature type="domain" description="Penicillin-binding protein dimerisation" evidence="12">
    <location>
        <begin position="78"/>
        <end position="313"/>
    </location>
</feature>
<dbReference type="GO" id="GO:0071972">
    <property type="term" value="F:peptidoglycan L,D-transpeptidase activity"/>
    <property type="evidence" value="ECO:0007669"/>
    <property type="project" value="TreeGrafter"/>
</dbReference>
<evidence type="ECO:0000256" key="10">
    <source>
        <dbReference type="SAM" id="Phobius"/>
    </source>
</evidence>
<dbReference type="GO" id="GO:0009252">
    <property type="term" value="P:peptidoglycan biosynthetic process"/>
    <property type="evidence" value="ECO:0007669"/>
    <property type="project" value="UniProtKB-KW"/>
</dbReference>
<dbReference type="Gene3D" id="3.40.710.10">
    <property type="entry name" value="DD-peptidase/beta-lactamase superfamily"/>
    <property type="match status" value="1"/>
</dbReference>
<dbReference type="InterPro" id="IPR005311">
    <property type="entry name" value="PBP_dimer"/>
</dbReference>
<dbReference type="GeneID" id="98568830"/>
<keyword evidence="14" id="KW-1185">Reference proteome</keyword>
<evidence type="ECO:0000256" key="4">
    <source>
        <dbReference type="ARBA" id="ARBA00022692"/>
    </source>
</evidence>
<keyword evidence="8 10" id="KW-0472">Membrane</keyword>
<keyword evidence="7 10" id="KW-1133">Transmembrane helix</keyword>
<reference evidence="13 14" key="1">
    <citation type="submission" date="2017-05" db="EMBL/GenBank/DDBJ databases">
        <title>Vagococcus spp. assemblies.</title>
        <authorList>
            <person name="Gulvik C.A."/>
        </authorList>
    </citation>
    <scope>NUCLEOTIDE SEQUENCE [LARGE SCALE GENOMIC DNA]</scope>
    <source>
        <strain evidence="13 14">NCFB 2777</strain>
    </source>
</reference>
<dbReference type="EMBL" id="NGJU01000016">
    <property type="protein sequence ID" value="RST94163.1"/>
    <property type="molecule type" value="Genomic_DNA"/>
</dbReference>
<dbReference type="GO" id="GO:0008658">
    <property type="term" value="F:penicillin binding"/>
    <property type="evidence" value="ECO:0007669"/>
    <property type="project" value="InterPro"/>
</dbReference>
<dbReference type="PANTHER" id="PTHR30627:SF2">
    <property type="entry name" value="PEPTIDOGLYCAN D,D-TRANSPEPTIDASE MRDA"/>
    <property type="match status" value="1"/>
</dbReference>
<evidence type="ECO:0000259" key="12">
    <source>
        <dbReference type="Pfam" id="PF03717"/>
    </source>
</evidence>
<dbReference type="InterPro" id="IPR050515">
    <property type="entry name" value="Beta-lactam/transpept"/>
</dbReference>
<keyword evidence="4 10" id="KW-0812">Transmembrane</keyword>
<dbReference type="Pfam" id="PF03717">
    <property type="entry name" value="PBP_dimer"/>
    <property type="match status" value="1"/>
</dbReference>
<evidence type="ECO:0000313" key="14">
    <source>
        <dbReference type="Proteomes" id="UP000287239"/>
    </source>
</evidence>
<keyword evidence="5" id="KW-0133">Cell shape</keyword>
<keyword evidence="6" id="KW-0573">Peptidoglycan synthesis</keyword>
<dbReference type="InterPro" id="IPR001460">
    <property type="entry name" value="PCN-bd_Tpept"/>
</dbReference>
<dbReference type="GO" id="GO:0008360">
    <property type="term" value="P:regulation of cell shape"/>
    <property type="evidence" value="ECO:0007669"/>
    <property type="project" value="UniProtKB-KW"/>
</dbReference>
<dbReference type="GO" id="GO:0071555">
    <property type="term" value="P:cell wall organization"/>
    <property type="evidence" value="ECO:0007669"/>
    <property type="project" value="UniProtKB-KW"/>
</dbReference>
<comment type="subcellular location">
    <subcellularLocation>
        <location evidence="1">Cell membrane</location>
        <topology evidence="1">Single-pass membrane protein</topology>
    </subcellularLocation>
</comment>
<evidence type="ECO:0000256" key="3">
    <source>
        <dbReference type="ARBA" id="ARBA00022475"/>
    </source>
</evidence>
<keyword evidence="9" id="KW-0961">Cell wall biogenesis/degradation</keyword>
<accession>A0A429ZKH0</accession>
<evidence type="ECO:0000313" key="13">
    <source>
        <dbReference type="EMBL" id="RST94163.1"/>
    </source>
</evidence>